<feature type="domain" description="AMP-dependent synthetase/ligase" evidence="3">
    <location>
        <begin position="10"/>
        <end position="376"/>
    </location>
</feature>
<dbReference type="Proteomes" id="UP000294911">
    <property type="component" value="Unassembled WGS sequence"/>
</dbReference>
<reference evidence="5 6" key="1">
    <citation type="submission" date="2019-03" db="EMBL/GenBank/DDBJ databases">
        <title>Genomic Encyclopedia of Type Strains, Phase IV (KMG-IV): sequencing the most valuable type-strain genomes for metagenomic binning, comparative biology and taxonomic classification.</title>
        <authorList>
            <person name="Goeker M."/>
        </authorList>
    </citation>
    <scope>NUCLEOTIDE SEQUENCE [LARGE SCALE GENOMIC DNA]</scope>
    <source>
        <strain evidence="5 6">DSM 45765</strain>
    </source>
</reference>
<dbReference type="AlphaFoldDB" id="A0A4R2Q0Y8"/>
<dbReference type="SUPFAM" id="SSF56801">
    <property type="entry name" value="Acetyl-CoA synthetase-like"/>
    <property type="match status" value="1"/>
</dbReference>
<dbReference type="InterPro" id="IPR020845">
    <property type="entry name" value="AMP-binding_CS"/>
</dbReference>
<protein>
    <submittedName>
        <fullName evidence="5">Crotonobetaine/carnitine-CoA ligase</fullName>
    </submittedName>
</protein>
<evidence type="ECO:0000259" key="3">
    <source>
        <dbReference type="Pfam" id="PF00501"/>
    </source>
</evidence>
<dbReference type="InterPro" id="IPR042099">
    <property type="entry name" value="ANL_N_sf"/>
</dbReference>
<dbReference type="Pfam" id="PF13193">
    <property type="entry name" value="AMP-binding_C"/>
    <property type="match status" value="1"/>
</dbReference>
<feature type="domain" description="AMP-binding enzyme C-terminal" evidence="4">
    <location>
        <begin position="426"/>
        <end position="499"/>
    </location>
</feature>
<dbReference type="EMBL" id="SLXQ01000026">
    <property type="protein sequence ID" value="TCP41228.1"/>
    <property type="molecule type" value="Genomic_DNA"/>
</dbReference>
<dbReference type="PROSITE" id="PS00455">
    <property type="entry name" value="AMP_BINDING"/>
    <property type="match status" value="1"/>
</dbReference>
<dbReference type="InterPro" id="IPR000873">
    <property type="entry name" value="AMP-dep_synth/lig_dom"/>
</dbReference>
<evidence type="ECO:0000256" key="1">
    <source>
        <dbReference type="ARBA" id="ARBA00006432"/>
    </source>
</evidence>
<dbReference type="OrthoDB" id="2579187at2"/>
<dbReference type="GO" id="GO:0006631">
    <property type="term" value="P:fatty acid metabolic process"/>
    <property type="evidence" value="ECO:0007669"/>
    <property type="project" value="TreeGrafter"/>
</dbReference>
<dbReference type="Gene3D" id="3.30.300.30">
    <property type="match status" value="1"/>
</dbReference>
<evidence type="ECO:0000259" key="4">
    <source>
        <dbReference type="Pfam" id="PF13193"/>
    </source>
</evidence>
<gene>
    <name evidence="5" type="ORF">EV191_12618</name>
</gene>
<evidence type="ECO:0000256" key="2">
    <source>
        <dbReference type="ARBA" id="ARBA00022598"/>
    </source>
</evidence>
<keyword evidence="6" id="KW-1185">Reference proteome</keyword>
<keyword evidence="2 5" id="KW-0436">Ligase</keyword>
<evidence type="ECO:0000313" key="5">
    <source>
        <dbReference type="EMBL" id="TCP41228.1"/>
    </source>
</evidence>
<proteinExistence type="inferred from homology"/>
<organism evidence="5 6">
    <name type="scientific">Tamaricihabitans halophyticus</name>
    <dbReference type="NCBI Taxonomy" id="1262583"/>
    <lineage>
        <taxon>Bacteria</taxon>
        <taxon>Bacillati</taxon>
        <taxon>Actinomycetota</taxon>
        <taxon>Actinomycetes</taxon>
        <taxon>Pseudonocardiales</taxon>
        <taxon>Pseudonocardiaceae</taxon>
        <taxon>Tamaricihabitans</taxon>
    </lineage>
</organism>
<comment type="similarity">
    <text evidence="1">Belongs to the ATP-dependent AMP-binding enzyme family.</text>
</comment>
<name>A0A4R2Q0Y8_9PSEU</name>
<evidence type="ECO:0000313" key="6">
    <source>
        <dbReference type="Proteomes" id="UP000294911"/>
    </source>
</evidence>
<sequence>MSGSTVITLLREHAEKHPGARFATCADATYTYGELDRRTDRLAAGLQQLGVARGDRVAVLSPNRAEVLELFFALPKTGAVQVPLNAYLKGDFLCHQLTDSQADVVVVDRPGLAAVRGVADSLPGLRAVVCLDGPDNADDPGDALPLTAYRRLAVDAEPEPVELTASDLMSVVYTSGTTGFAKGCMLSHGYYTRVGQVMADAVDMAEGDVLYTALPMFHGAARMMVLTAGLVHGLPVVIEPAFSASTFLSRAADVGATIAFGVGAMGMALLAQPPAPADVEHQLRTFVLIPFPPERQREFTERFRAEAWAELYGQTECVPITWNPIAGAREPASCGRAGSDLTVAILDDEDRPVPPGVVGEICLRPHGPQTMFSGYWNNAEATVRATTSLWYHTGDYGRSDVDGHIYFVDRKKDAVRRRGENVSTLEVEAAIVAHPAVAEAAVHAVPAATEDEIKVCIVATGDVRPTPAELFDYFREKLPYYAMPRYVEIVDDLPKNAVGRVMKFQLRERALSDDVWDFEQLGLTVDRLQRR</sequence>
<dbReference type="RefSeq" id="WP_132881076.1">
    <property type="nucleotide sequence ID" value="NZ_SLXQ01000026.1"/>
</dbReference>
<dbReference type="Gene3D" id="3.40.50.12780">
    <property type="entry name" value="N-terminal domain of ligase-like"/>
    <property type="match status" value="1"/>
</dbReference>
<dbReference type="PANTHER" id="PTHR43201">
    <property type="entry name" value="ACYL-COA SYNTHETASE"/>
    <property type="match status" value="1"/>
</dbReference>
<accession>A0A4R2Q0Y8</accession>
<dbReference type="PANTHER" id="PTHR43201:SF5">
    <property type="entry name" value="MEDIUM-CHAIN ACYL-COA LIGASE ACSF2, MITOCHONDRIAL"/>
    <property type="match status" value="1"/>
</dbReference>
<dbReference type="Pfam" id="PF00501">
    <property type="entry name" value="AMP-binding"/>
    <property type="match status" value="1"/>
</dbReference>
<comment type="caution">
    <text evidence="5">The sequence shown here is derived from an EMBL/GenBank/DDBJ whole genome shotgun (WGS) entry which is preliminary data.</text>
</comment>
<dbReference type="InterPro" id="IPR045851">
    <property type="entry name" value="AMP-bd_C_sf"/>
</dbReference>
<dbReference type="InterPro" id="IPR025110">
    <property type="entry name" value="AMP-bd_C"/>
</dbReference>
<dbReference type="GO" id="GO:0031956">
    <property type="term" value="F:medium-chain fatty acid-CoA ligase activity"/>
    <property type="evidence" value="ECO:0007669"/>
    <property type="project" value="TreeGrafter"/>
</dbReference>